<dbReference type="Gene3D" id="1.25.40.450">
    <property type="entry name" value="Nucleoporin, helical domain, N-terminal subdomain"/>
    <property type="match status" value="1"/>
</dbReference>
<keyword evidence="4" id="KW-0539">Nucleus</keyword>
<dbReference type="PANTHER" id="PTHR10350:SF6">
    <property type="entry name" value="NUCLEAR PORE COMPLEX PROTEIN NUP155"/>
    <property type="match status" value="1"/>
</dbReference>
<name>A0ABQ9P5J8_9PEZI</name>
<feature type="domain" description="Nucleoporin Nup133/Nup155-like N-terminal" evidence="7">
    <location>
        <begin position="119"/>
        <end position="572"/>
    </location>
</feature>
<evidence type="ECO:0000313" key="9">
    <source>
        <dbReference type="Proteomes" id="UP001172684"/>
    </source>
</evidence>
<dbReference type="InterPro" id="IPR004870">
    <property type="entry name" value="Nucleoporin_Nup155"/>
</dbReference>
<dbReference type="EMBL" id="JAPDRL010000001">
    <property type="protein sequence ID" value="KAJ9669642.1"/>
    <property type="molecule type" value="Genomic_DNA"/>
</dbReference>
<dbReference type="Proteomes" id="UP001172684">
    <property type="component" value="Unassembled WGS sequence"/>
</dbReference>
<dbReference type="InterPro" id="IPR042533">
    <property type="entry name" value="Nucleoporin_Nup155_C_1"/>
</dbReference>
<feature type="compositionally biased region" description="Polar residues" evidence="5">
    <location>
        <begin position="437"/>
        <end position="457"/>
    </location>
</feature>
<organism evidence="8 9">
    <name type="scientific">Coniosporium apollinis</name>
    <dbReference type="NCBI Taxonomy" id="61459"/>
    <lineage>
        <taxon>Eukaryota</taxon>
        <taxon>Fungi</taxon>
        <taxon>Dikarya</taxon>
        <taxon>Ascomycota</taxon>
        <taxon>Pezizomycotina</taxon>
        <taxon>Dothideomycetes</taxon>
        <taxon>Dothideomycetes incertae sedis</taxon>
        <taxon>Coniosporium</taxon>
    </lineage>
</organism>
<evidence type="ECO:0000259" key="7">
    <source>
        <dbReference type="Pfam" id="PF08801"/>
    </source>
</evidence>
<proteinExistence type="inferred from homology"/>
<dbReference type="Gene3D" id="1.20.120.1880">
    <property type="entry name" value="Nucleoporin, helical C-terminal domain"/>
    <property type="match status" value="1"/>
</dbReference>
<feature type="region of interest" description="Disordered" evidence="5">
    <location>
        <begin position="426"/>
        <end position="457"/>
    </location>
</feature>
<sequence length="1375" mass="152676">MSYPVLSTPQRPLPGAFAMTPAPSGIAPPATLNKPASIFRMNTVPNMQQLAAQQPGQLAPPQHSGAPASTALAQSPSHVQRGAQRINDALSREASYPALDTYISQGISSDYEINPNPAWTPFQRLKTYEIPDRIFEQYNRAQVSTMMGLFAELNHAWVTIDNALYLWDYTHPNPELIGFEEQPNNITAVRLVVPRPKVFVDQITHLLVVATTTDIILIGVASQRGPEGVHGVSLYQTRMQVPIRGIDVSCIEGSRDTGRIFFGGRTSDDVYELTYQQEEKWFANRCGKINHVTKGISAVVPSISFGHKGPPEHVVQMAVDDTRKLLYTLSSESTIRVFHMKPPNTLDLALTRRLSDFRTQMSHMIQRTELLGQGVKIVSINPISSTEASRINLMAVTSTGCRIFFSATTSYYTNDASAAPTSMQVHHVKFPPGDRNPVQSPTQGSSTQVTSYQGGPAVDTNSRSLVLSRAAARFPPGYFFCFVQRSQQRDNDTLFVSAPDTGRIARPQESTQLTRFVEQASWIPLGSVMADIGLVTPPFAAARTPPGFGNELAVQFDTTTSEIAILTNNGIHTMRRRRLVDMFASMIRHSGGGQEGVEGEVKNFLRLYGRVETAATALAVACGQGSDVNPEYRGTQVADNDVLEHARRIFIEHGGKATINENSLLDQGASAVDRVQPSPRHDGLALYISRLVRSVWKEPILREAVTPTGGLSITPTVPLDKLRKVQHDLTRLQEFLDANKPFIDGLAGSDALGRVANRQEEVALQGEHMALTSLVRLISNIIEGISFVLVLADERVDEVVFSLNDTVRQQVRQLTFEGLFCSEAGANLARELVKAIVDRNIKKGSNVETVAESLRRRCGSFCSADDVVIFKAQEQLNRAAETGANSETGRAQLNESLRQFEKVAASLSMQNLQDAVNAYISMAFYAGAIRLALQVAQQRDRGNRALSWLNDGRPEQDPRKEAYESRARCYDLICAVINKVDEASQQAPPDPDGQYSAVARRRDEAYEQINSSEDEVFHTYLYDWYLSQEKFDRLLEIESPYIVTYLQRKAHDNARDAELLCRYYARHHSFFEAATVQLQLAKSSFDLSLQERIEYLSRAKTNASTRITGMADVRLSRQSRQELTREVSDLLDVANIQEDILTRLRDDPRATPERREEIVKSLSGQILPLQTLFEDYADQAGYYDICLLIYHAADHREKADIRATWQNWIQQLHDEATAAGEAKPYEVVAERVRSLGRRVHLSESVFDISLVLPLLARYAYTHQRPLAPPTYSSSLLLSLGVPHESLLSVLESLFYNVEAPFTGRARRYPAENIIYVAQRWLEDSLRQGGPALGGVENCVAVSETLGMVIGAGVLDEIGVERARGVREAVEACLRG</sequence>
<keyword evidence="9" id="KW-1185">Reference proteome</keyword>
<feature type="domain" description="Nucleoporin Nup133/Nup155-like C-terminal" evidence="6">
    <location>
        <begin position="678"/>
        <end position="1328"/>
    </location>
</feature>
<feature type="compositionally biased region" description="Low complexity" evidence="5">
    <location>
        <begin position="52"/>
        <end position="62"/>
    </location>
</feature>
<dbReference type="Pfam" id="PF03177">
    <property type="entry name" value="Nucleoporin_C"/>
    <property type="match status" value="1"/>
</dbReference>
<comment type="caution">
    <text evidence="8">The sequence shown here is derived from an EMBL/GenBank/DDBJ whole genome shotgun (WGS) entry which is preliminary data.</text>
</comment>
<dbReference type="InterPro" id="IPR042538">
    <property type="entry name" value="Nucleoporin_Nup155_C_3"/>
</dbReference>
<dbReference type="Pfam" id="PF08801">
    <property type="entry name" value="Nucleoporin_N"/>
    <property type="match status" value="1"/>
</dbReference>
<dbReference type="InterPro" id="IPR007187">
    <property type="entry name" value="Nucleoporin_Nup133/Nup155_C"/>
</dbReference>
<comment type="subcellular location">
    <subcellularLocation>
        <location evidence="1">Nucleus</location>
    </subcellularLocation>
</comment>
<dbReference type="Gene3D" id="1.25.40.440">
    <property type="entry name" value="Nucleoporin, helical domain, central subdomain"/>
    <property type="match status" value="1"/>
</dbReference>
<keyword evidence="3" id="KW-0813">Transport</keyword>
<evidence type="ECO:0008006" key="10">
    <source>
        <dbReference type="Google" id="ProtNLM"/>
    </source>
</evidence>
<dbReference type="InterPro" id="IPR042537">
    <property type="entry name" value="Nucleoporin_Nup155_C_2"/>
</dbReference>
<reference evidence="8" key="1">
    <citation type="submission" date="2022-10" db="EMBL/GenBank/DDBJ databases">
        <title>Culturing micro-colonial fungi from biological soil crusts in the Mojave desert and describing Neophaeococcomyces mojavensis, and introducing the new genera and species Taxawa tesnikishii.</title>
        <authorList>
            <person name="Kurbessoian T."/>
            <person name="Stajich J.E."/>
        </authorList>
    </citation>
    <scope>NUCLEOTIDE SEQUENCE</scope>
    <source>
        <strain evidence="8">TK_1</strain>
    </source>
</reference>
<evidence type="ECO:0000256" key="3">
    <source>
        <dbReference type="ARBA" id="ARBA00022448"/>
    </source>
</evidence>
<dbReference type="PANTHER" id="PTHR10350">
    <property type="entry name" value="NUCLEAR PORE COMPLEX PROTEIN NUP155"/>
    <property type="match status" value="1"/>
</dbReference>
<comment type="similarity">
    <text evidence="2">Belongs to the non-repetitive/WGA-negative nucleoporin family.</text>
</comment>
<evidence type="ECO:0000256" key="1">
    <source>
        <dbReference type="ARBA" id="ARBA00004123"/>
    </source>
</evidence>
<evidence type="ECO:0000313" key="8">
    <source>
        <dbReference type="EMBL" id="KAJ9669642.1"/>
    </source>
</evidence>
<evidence type="ECO:0000259" key="6">
    <source>
        <dbReference type="Pfam" id="PF03177"/>
    </source>
</evidence>
<accession>A0ABQ9P5J8</accession>
<evidence type="ECO:0000256" key="4">
    <source>
        <dbReference type="ARBA" id="ARBA00023242"/>
    </source>
</evidence>
<evidence type="ECO:0000256" key="5">
    <source>
        <dbReference type="SAM" id="MobiDB-lite"/>
    </source>
</evidence>
<protein>
    <recommendedName>
        <fullName evidence="10">Non-repetitive nucleoporin</fullName>
    </recommendedName>
</protein>
<gene>
    <name evidence="8" type="ORF">H2201_000025</name>
</gene>
<evidence type="ECO:0000256" key="2">
    <source>
        <dbReference type="ARBA" id="ARBA00007373"/>
    </source>
</evidence>
<dbReference type="InterPro" id="IPR014908">
    <property type="entry name" value="Nucleoporin_Nup133/Nup155_N"/>
</dbReference>
<dbReference type="Gene3D" id="1.20.58.1780">
    <property type="match status" value="1"/>
</dbReference>
<feature type="region of interest" description="Disordered" evidence="5">
    <location>
        <begin position="52"/>
        <end position="82"/>
    </location>
</feature>